<organism evidence="3 4">
    <name type="scientific">Polyrhizophydium stewartii</name>
    <dbReference type="NCBI Taxonomy" id="2732419"/>
    <lineage>
        <taxon>Eukaryota</taxon>
        <taxon>Fungi</taxon>
        <taxon>Fungi incertae sedis</taxon>
        <taxon>Chytridiomycota</taxon>
        <taxon>Chytridiomycota incertae sedis</taxon>
        <taxon>Chytridiomycetes</taxon>
        <taxon>Rhizophydiales</taxon>
        <taxon>Rhizophydiales incertae sedis</taxon>
        <taxon>Polyrhizophydium</taxon>
    </lineage>
</organism>
<evidence type="ECO:0000313" key="4">
    <source>
        <dbReference type="Proteomes" id="UP001527925"/>
    </source>
</evidence>
<sequence>MAGFALFMCAAFAATLPAAVAVPTSQQPALEPRAESTSWKQRVTAPFTDVLLWPTFDISSAASQIDTKHFTLAFITADTAGKASWGGVVPLAQGFYKQAIDDVRKKGGDVIVSFGGANGQELALASSNDLVAEYTSVIDTYRLSRVDFDIEGIALTDMTANTRRAQALASIKRQPKYKDLVISYTLPVLPSGLTRDCLALLKNAADNKLVIDVVNIMAMDYGSAEAPNGDTQMGRYAIAAAQQTYKQVRRIFPQATIGVTPMIGKNDVVGEVFTLDNAKQLVEFARKNAWISYLSFWSINRDTNVYSDALYASSQITQNLFDFSRIFGRYEAPLSRPVVPSIIPKLAGSYNWPTKIYAPVVDSTDSPGVDLMALAATAGSIKSIVGFVVSDNGQPSWGGAHSLAEKWNADKIQKLRDFGGEVIISFGGPTGSELALDVTEPTALQAQYARVVAAYKASWVDFALFGDALADHAAVERRSQAIYGLQSSTQNLRVSITLPVSSITGLGYDALFALDSAMRQGIRVDVVNLLVSDFDAASLATCKAALIDCISKAAESAYPQVLASGLTTAKIGITPSAGKRSSGAVFTINDAKKLVQYANAKPWISMLSLWTANRDSAAASGVAQRNFEFSLTLGSFNN</sequence>
<feature type="chain" id="PRO_5046146117" description="GH18 domain-containing protein" evidence="1">
    <location>
        <begin position="22"/>
        <end position="638"/>
    </location>
</feature>
<dbReference type="Gene3D" id="3.20.20.80">
    <property type="entry name" value="Glycosidases"/>
    <property type="match status" value="2"/>
</dbReference>
<evidence type="ECO:0000259" key="2">
    <source>
        <dbReference type="Pfam" id="PF00704"/>
    </source>
</evidence>
<evidence type="ECO:0000313" key="3">
    <source>
        <dbReference type="EMBL" id="KAL2919707.1"/>
    </source>
</evidence>
<dbReference type="InterPro" id="IPR017853">
    <property type="entry name" value="GH"/>
</dbReference>
<dbReference type="CDD" id="cd06543">
    <property type="entry name" value="GH18_PF-ChiA-like"/>
    <property type="match status" value="1"/>
</dbReference>
<accession>A0ABR4NJM4</accession>
<dbReference type="InterPro" id="IPR052750">
    <property type="entry name" value="GH18_Chitinase"/>
</dbReference>
<keyword evidence="4" id="KW-1185">Reference proteome</keyword>
<name>A0ABR4NJM4_9FUNG</name>
<dbReference type="InterPro" id="IPR001223">
    <property type="entry name" value="Glyco_hydro18_cat"/>
</dbReference>
<dbReference type="PANTHER" id="PTHR42976">
    <property type="entry name" value="BIFUNCTIONAL CHITINASE/LYSOZYME-RELATED"/>
    <property type="match status" value="1"/>
</dbReference>
<dbReference type="SUPFAM" id="SSF51445">
    <property type="entry name" value="(Trans)glycosidases"/>
    <property type="match status" value="2"/>
</dbReference>
<dbReference type="EMBL" id="JADGIZ020000002">
    <property type="protein sequence ID" value="KAL2919707.1"/>
    <property type="molecule type" value="Genomic_DNA"/>
</dbReference>
<dbReference type="Pfam" id="PF00704">
    <property type="entry name" value="Glyco_hydro_18"/>
    <property type="match status" value="1"/>
</dbReference>
<feature type="domain" description="GH18" evidence="2">
    <location>
        <begin position="65"/>
        <end position="226"/>
    </location>
</feature>
<proteinExistence type="predicted"/>
<reference evidence="3 4" key="1">
    <citation type="submission" date="2023-09" db="EMBL/GenBank/DDBJ databases">
        <title>Pangenome analysis of Batrachochytrium dendrobatidis and related Chytrids.</title>
        <authorList>
            <person name="Yacoub M.N."/>
            <person name="Stajich J.E."/>
            <person name="James T.Y."/>
        </authorList>
    </citation>
    <scope>NUCLEOTIDE SEQUENCE [LARGE SCALE GENOMIC DNA]</scope>
    <source>
        <strain evidence="3 4">JEL0888</strain>
    </source>
</reference>
<dbReference type="Proteomes" id="UP001527925">
    <property type="component" value="Unassembled WGS sequence"/>
</dbReference>
<gene>
    <name evidence="3" type="ORF">HK105_200621</name>
</gene>
<comment type="caution">
    <text evidence="3">The sequence shown here is derived from an EMBL/GenBank/DDBJ whole genome shotgun (WGS) entry which is preliminary data.</text>
</comment>
<protein>
    <recommendedName>
        <fullName evidence="2">GH18 domain-containing protein</fullName>
    </recommendedName>
</protein>
<keyword evidence="1" id="KW-0732">Signal</keyword>
<evidence type="ECO:0000256" key="1">
    <source>
        <dbReference type="SAM" id="SignalP"/>
    </source>
</evidence>
<dbReference type="PANTHER" id="PTHR42976:SF1">
    <property type="entry name" value="GH18 DOMAIN-CONTAINING PROTEIN-RELATED"/>
    <property type="match status" value="1"/>
</dbReference>
<feature type="signal peptide" evidence="1">
    <location>
        <begin position="1"/>
        <end position="21"/>
    </location>
</feature>